<dbReference type="KEGG" id="tpol:Mal48_02080"/>
<evidence type="ECO:0008006" key="5">
    <source>
        <dbReference type="Google" id="ProtNLM"/>
    </source>
</evidence>
<feature type="region of interest" description="Disordered" evidence="1">
    <location>
        <begin position="75"/>
        <end position="102"/>
    </location>
</feature>
<proteinExistence type="predicted"/>
<accession>A0A517QH25</accession>
<evidence type="ECO:0000313" key="4">
    <source>
        <dbReference type="Proteomes" id="UP000315724"/>
    </source>
</evidence>
<protein>
    <recommendedName>
        <fullName evidence="5">Phage virion morphogenesis family protein</fullName>
    </recommendedName>
</protein>
<evidence type="ECO:0000313" key="3">
    <source>
        <dbReference type="EMBL" id="QDT30979.1"/>
    </source>
</evidence>
<reference evidence="2 4" key="1">
    <citation type="submission" date="2019-02" db="EMBL/GenBank/DDBJ databases">
        <title>Deep-cultivation of Planctomycetes and their phenomic and genomic characterization uncovers novel biology.</title>
        <authorList>
            <person name="Wiegand S."/>
            <person name="Jogler M."/>
            <person name="Boedeker C."/>
            <person name="Pinto D."/>
            <person name="Vollmers J."/>
            <person name="Rivas-Marin E."/>
            <person name="Kohn T."/>
            <person name="Peeters S.H."/>
            <person name="Heuer A."/>
            <person name="Rast P."/>
            <person name="Oberbeckmann S."/>
            <person name="Bunk B."/>
            <person name="Jeske O."/>
            <person name="Meyerdierks A."/>
            <person name="Storesund J.E."/>
            <person name="Kallscheuer N."/>
            <person name="Luecker S."/>
            <person name="Lage O.M."/>
            <person name="Pohl T."/>
            <person name="Merkel B.J."/>
            <person name="Hornburger P."/>
            <person name="Mueller R.-W."/>
            <person name="Bruemmer F."/>
            <person name="Labrenz M."/>
            <person name="Spormann A.M."/>
            <person name="Op den Camp H."/>
            <person name="Overmann J."/>
            <person name="Amann R."/>
            <person name="Jetten M.S.M."/>
            <person name="Mascher T."/>
            <person name="Medema M.H."/>
            <person name="Devos D.P."/>
            <person name="Kaster A.-K."/>
            <person name="Ovreas L."/>
            <person name="Rohde M."/>
            <person name="Galperin M.Y."/>
            <person name="Jogler C."/>
        </authorList>
    </citation>
    <scope>NUCLEOTIDE SEQUENCE [LARGE SCALE GENOMIC DNA]</scope>
    <source>
        <strain evidence="2 4">Mal48</strain>
    </source>
</reference>
<dbReference type="KEGG" id="tpol:Mal48_01630"/>
<organism evidence="2 4">
    <name type="scientific">Thalassoglobus polymorphus</name>
    <dbReference type="NCBI Taxonomy" id="2527994"/>
    <lineage>
        <taxon>Bacteria</taxon>
        <taxon>Pseudomonadati</taxon>
        <taxon>Planctomycetota</taxon>
        <taxon>Planctomycetia</taxon>
        <taxon>Planctomycetales</taxon>
        <taxon>Planctomycetaceae</taxon>
        <taxon>Thalassoglobus</taxon>
    </lineage>
</organism>
<name>A0A517QH25_9PLAN</name>
<dbReference type="EMBL" id="CP036267">
    <property type="protein sequence ID" value="QDT30979.1"/>
    <property type="molecule type" value="Genomic_DNA"/>
</dbReference>
<sequence length="183" mass="20604">MTIDLKSYQKNYFLDRAAVKDAVLAGKIRSLKRGGGLVRTIARRSIKKSRRVALSEMSPRSQAIFKNKQKKYRALKRKGKAGPYGPPKRPYKKAEPGEPPRSPSGFLKRFLFFGYDVPNEEVIIGPIRSKTGTVRHLEHGGRATLPNSRGRRVPMTFKGNPFMKPALKTAAPNLPDQFKNSIR</sequence>
<evidence type="ECO:0000313" key="2">
    <source>
        <dbReference type="EMBL" id="QDT30934.1"/>
    </source>
</evidence>
<dbReference type="AlphaFoldDB" id="A0A517QH25"/>
<keyword evidence="4" id="KW-1185">Reference proteome</keyword>
<dbReference type="Proteomes" id="UP000315724">
    <property type="component" value="Chromosome"/>
</dbReference>
<gene>
    <name evidence="2" type="ORF">Mal48_01630</name>
    <name evidence="3" type="ORF">Mal48_02080</name>
</gene>
<dbReference type="EMBL" id="CP036267">
    <property type="protein sequence ID" value="QDT30934.1"/>
    <property type="molecule type" value="Genomic_DNA"/>
</dbReference>
<evidence type="ECO:0000256" key="1">
    <source>
        <dbReference type="SAM" id="MobiDB-lite"/>
    </source>
</evidence>
<dbReference type="RefSeq" id="WP_145195219.1">
    <property type="nucleotide sequence ID" value="NZ_CP036267.1"/>
</dbReference>
<dbReference type="OrthoDB" id="283895at2"/>